<dbReference type="EMBL" id="NEDP02001218">
    <property type="protein sequence ID" value="OWF53754.1"/>
    <property type="molecule type" value="Genomic_DNA"/>
</dbReference>
<dbReference type="OrthoDB" id="10463204at2759"/>
<feature type="region of interest" description="Disordered" evidence="1">
    <location>
        <begin position="118"/>
        <end position="138"/>
    </location>
</feature>
<evidence type="ECO:0000313" key="2">
    <source>
        <dbReference type="EMBL" id="OWF53754.1"/>
    </source>
</evidence>
<feature type="region of interest" description="Disordered" evidence="1">
    <location>
        <begin position="312"/>
        <end position="418"/>
    </location>
</feature>
<feature type="compositionally biased region" description="Low complexity" evidence="1">
    <location>
        <begin position="190"/>
        <end position="212"/>
    </location>
</feature>
<feature type="compositionally biased region" description="Acidic residues" evidence="1">
    <location>
        <begin position="338"/>
        <end position="355"/>
    </location>
</feature>
<dbReference type="AlphaFoldDB" id="A0A210QYF3"/>
<name>A0A210QYF3_MIZYE</name>
<sequence>MMKNGTILHMYTVLLTAPLEPGHVGNANQMRPRSPLNLEEELRQQQPKANVVQVPVNYIPPPPPPLLHQNDVISDEANTMLDNLSFEEIVEDVLSTLKKHPEILKELALDEEQKTGIQIDQNDENGNIPTDFQMPSPQLLEMPKRVEKKAGGLYLDNKRRSKPGSYWKQRYGGDKSSDESSDSESEQDSESSQSVSKPSSSSSSSSSSSEEASSQDESSEEYSNHIPQKRQKELPEATIDLLPLPEEGGSELNTGNKRFRESRTHKKNAGTYTAWAPPASLNIPQQLEHDAGNNKLILESPFMNSMPLFLPGDLKGNKPNELTPENQAEMMALAQLEAENESEGESEGEEEEEENVPIKDMEQLQSLENRERKKAEERAKKEKISSEVSKSQLDSEEGELVALAKDGSSKHRAGEKSM</sequence>
<feature type="compositionally biased region" description="Acidic residues" evidence="1">
    <location>
        <begin position="179"/>
        <end position="189"/>
    </location>
</feature>
<dbReference type="Proteomes" id="UP000242188">
    <property type="component" value="Unassembled WGS sequence"/>
</dbReference>
<feature type="compositionally biased region" description="Low complexity" evidence="1">
    <location>
        <begin position="241"/>
        <end position="252"/>
    </location>
</feature>
<evidence type="ECO:0000313" key="3">
    <source>
        <dbReference type="Proteomes" id="UP000242188"/>
    </source>
</evidence>
<feature type="region of interest" description="Disordered" evidence="1">
    <location>
        <begin position="150"/>
        <end position="272"/>
    </location>
</feature>
<reference evidence="2 3" key="1">
    <citation type="journal article" date="2017" name="Nat. Ecol. Evol.">
        <title>Scallop genome provides insights into evolution of bilaterian karyotype and development.</title>
        <authorList>
            <person name="Wang S."/>
            <person name="Zhang J."/>
            <person name="Jiao W."/>
            <person name="Li J."/>
            <person name="Xun X."/>
            <person name="Sun Y."/>
            <person name="Guo X."/>
            <person name="Huan P."/>
            <person name="Dong B."/>
            <person name="Zhang L."/>
            <person name="Hu X."/>
            <person name="Sun X."/>
            <person name="Wang J."/>
            <person name="Zhao C."/>
            <person name="Wang Y."/>
            <person name="Wang D."/>
            <person name="Huang X."/>
            <person name="Wang R."/>
            <person name="Lv J."/>
            <person name="Li Y."/>
            <person name="Zhang Z."/>
            <person name="Liu B."/>
            <person name="Lu W."/>
            <person name="Hui Y."/>
            <person name="Liang J."/>
            <person name="Zhou Z."/>
            <person name="Hou R."/>
            <person name="Li X."/>
            <person name="Liu Y."/>
            <person name="Li H."/>
            <person name="Ning X."/>
            <person name="Lin Y."/>
            <person name="Zhao L."/>
            <person name="Xing Q."/>
            <person name="Dou J."/>
            <person name="Li Y."/>
            <person name="Mao J."/>
            <person name="Guo H."/>
            <person name="Dou H."/>
            <person name="Li T."/>
            <person name="Mu C."/>
            <person name="Jiang W."/>
            <person name="Fu Q."/>
            <person name="Fu X."/>
            <person name="Miao Y."/>
            <person name="Liu J."/>
            <person name="Yu Q."/>
            <person name="Li R."/>
            <person name="Liao H."/>
            <person name="Li X."/>
            <person name="Kong Y."/>
            <person name="Jiang Z."/>
            <person name="Chourrout D."/>
            <person name="Li R."/>
            <person name="Bao Z."/>
        </authorList>
    </citation>
    <scope>NUCLEOTIDE SEQUENCE [LARGE SCALE GENOMIC DNA]</scope>
    <source>
        <strain evidence="2 3">PY_sf001</strain>
    </source>
</reference>
<accession>A0A210QYF3</accession>
<keyword evidence="3" id="KW-1185">Reference proteome</keyword>
<comment type="caution">
    <text evidence="2">The sequence shown here is derived from an EMBL/GenBank/DDBJ whole genome shotgun (WGS) entry which is preliminary data.</text>
</comment>
<proteinExistence type="predicted"/>
<feature type="compositionally biased region" description="Basic and acidic residues" evidence="1">
    <location>
        <begin position="356"/>
        <end position="385"/>
    </location>
</feature>
<evidence type="ECO:0000256" key="1">
    <source>
        <dbReference type="SAM" id="MobiDB-lite"/>
    </source>
</evidence>
<feature type="compositionally biased region" description="Polar residues" evidence="1">
    <location>
        <begin position="118"/>
        <end position="136"/>
    </location>
</feature>
<feature type="compositionally biased region" description="Basic and acidic residues" evidence="1">
    <location>
        <begin position="407"/>
        <end position="418"/>
    </location>
</feature>
<feature type="compositionally biased region" description="Low complexity" evidence="1">
    <location>
        <begin position="327"/>
        <end position="337"/>
    </location>
</feature>
<organism evidence="2 3">
    <name type="scientific">Mizuhopecten yessoensis</name>
    <name type="common">Japanese scallop</name>
    <name type="synonym">Patinopecten yessoensis</name>
    <dbReference type="NCBI Taxonomy" id="6573"/>
    <lineage>
        <taxon>Eukaryota</taxon>
        <taxon>Metazoa</taxon>
        <taxon>Spiralia</taxon>
        <taxon>Lophotrochozoa</taxon>
        <taxon>Mollusca</taxon>
        <taxon>Bivalvia</taxon>
        <taxon>Autobranchia</taxon>
        <taxon>Pteriomorphia</taxon>
        <taxon>Pectinida</taxon>
        <taxon>Pectinoidea</taxon>
        <taxon>Pectinidae</taxon>
        <taxon>Mizuhopecten</taxon>
    </lineage>
</organism>
<protein>
    <submittedName>
        <fullName evidence="2">Uncharacterized protein</fullName>
    </submittedName>
</protein>
<gene>
    <name evidence="2" type="ORF">KP79_PYT10682</name>
</gene>